<dbReference type="InterPro" id="IPR003663">
    <property type="entry name" value="Sugar/inositol_transpt"/>
</dbReference>
<keyword evidence="5 7" id="KW-1133">Transmembrane helix</keyword>
<dbReference type="OrthoDB" id="5290825at2759"/>
<dbReference type="SUPFAM" id="SSF103473">
    <property type="entry name" value="MFS general substrate transporter"/>
    <property type="match status" value="1"/>
</dbReference>
<feature type="transmembrane region" description="Helical" evidence="7">
    <location>
        <begin position="434"/>
        <end position="454"/>
    </location>
</feature>
<evidence type="ECO:0000259" key="8">
    <source>
        <dbReference type="PROSITE" id="PS50850"/>
    </source>
</evidence>
<evidence type="ECO:0000256" key="1">
    <source>
        <dbReference type="ARBA" id="ARBA00004141"/>
    </source>
</evidence>
<evidence type="ECO:0000313" key="9">
    <source>
        <dbReference type="EMBL" id="KAG9230290.1"/>
    </source>
</evidence>
<dbReference type="PANTHER" id="PTHR48020">
    <property type="entry name" value="PROTON MYO-INOSITOL COTRANSPORTER"/>
    <property type="match status" value="1"/>
</dbReference>
<dbReference type="GO" id="GO:0022857">
    <property type="term" value="F:transmembrane transporter activity"/>
    <property type="evidence" value="ECO:0007669"/>
    <property type="project" value="InterPro"/>
</dbReference>
<dbReference type="GO" id="GO:0015798">
    <property type="term" value="P:myo-inositol transport"/>
    <property type="evidence" value="ECO:0007669"/>
    <property type="project" value="UniProtKB-ARBA"/>
</dbReference>
<feature type="transmembrane region" description="Helical" evidence="7">
    <location>
        <begin position="182"/>
        <end position="202"/>
    </location>
</feature>
<keyword evidence="4 7" id="KW-0812">Transmembrane</keyword>
<dbReference type="Pfam" id="PF00083">
    <property type="entry name" value="Sugar_tr"/>
    <property type="match status" value="1"/>
</dbReference>
<keyword evidence="6 7" id="KW-0472">Membrane</keyword>
<comment type="caution">
    <text evidence="9">The sequence shown here is derived from an EMBL/GenBank/DDBJ whole genome shotgun (WGS) entry which is preliminary data.</text>
</comment>
<accession>A0A9P7YAR1</accession>
<dbReference type="PRINTS" id="PR00171">
    <property type="entry name" value="SUGRTRNSPORT"/>
</dbReference>
<dbReference type="Proteomes" id="UP000824998">
    <property type="component" value="Unassembled WGS sequence"/>
</dbReference>
<gene>
    <name evidence="9" type="ORF">BJ875DRAFT_160999</name>
</gene>
<feature type="transmembrane region" description="Helical" evidence="7">
    <location>
        <begin position="493"/>
        <end position="511"/>
    </location>
</feature>
<evidence type="ECO:0000256" key="2">
    <source>
        <dbReference type="ARBA" id="ARBA00010992"/>
    </source>
</evidence>
<proteinExistence type="inferred from homology"/>
<dbReference type="GO" id="GO:0015791">
    <property type="term" value="P:polyol transmembrane transport"/>
    <property type="evidence" value="ECO:0007669"/>
    <property type="project" value="UniProtKB-ARBA"/>
</dbReference>
<name>A0A9P7YAR1_9HELO</name>
<dbReference type="AlphaFoldDB" id="A0A9P7YAR1"/>
<feature type="transmembrane region" description="Helical" evidence="7">
    <location>
        <begin position="301"/>
        <end position="324"/>
    </location>
</feature>
<dbReference type="PANTHER" id="PTHR48020:SF14">
    <property type="entry name" value="SUGAR TRANSPORTER, PUTATIVE-RELATED"/>
    <property type="match status" value="1"/>
</dbReference>
<feature type="transmembrane region" description="Helical" evidence="7">
    <location>
        <begin position="401"/>
        <end position="422"/>
    </location>
</feature>
<dbReference type="InterPro" id="IPR050814">
    <property type="entry name" value="Myo-inositol_Transporter"/>
</dbReference>
<sequence>MADSKAEHIDTARIPTTTGIETHKENQPDVQFDDSRRKASVTALNDNVTGEIKNPLIGIPKHKLLQDVQDFANQYSLTDIKPYLVKGALVAQSPSHIDNIVELDDEDRRVLHEEVTHKWRHPRTLYLTIFMNSIAAAIQGWDQTGSNGANLTFGLALGIPDSPPADGLGGCMSPSECNRNQWLVGFINSSPYIAICLFTAWISDPINHFLGRKLTIFVAAVFSVLAPLGSGLSQTWPQLVVCRILLGVGMGLKEVTVPVFSAEVAPTSVRGGLVMSWQIWTAFGILLGTCANLVFANSGDIAWRLQLGSAFVPAVPLVIGIWFCPESPRWLMKKKRCAEAYKSLLRLRNSPLQAARDLYFINAQLDYEQLMLDQSSLANTDNMITRFFELFTIPRLRRATWASGVVMIGQQMCGINIIAFYSSTIFKQSGADNIGALLASFGFGVVNFTFAWPAVWTIDTFGRRGLLLFTFPNMCWTLLAAGMSYYIPEDNKAHLGLVTFFIYVYCAFYSPGEGPVPFTYSAEVFPLSHREIGMSWAVATNNFWATVVSLTFPRQLNAFGVQGAFGFYAAMNAIAFVMIFLCLYETKQRSLEELDYVFGVPIHKHAHYQVTQVLPWWIRRYMLFRKGEVCPELYHFEEEAWVDSDREGEKGVVSSGREVV</sequence>
<organism evidence="9 10">
    <name type="scientific">Amylocarpus encephaloides</name>
    <dbReference type="NCBI Taxonomy" id="45428"/>
    <lineage>
        <taxon>Eukaryota</taxon>
        <taxon>Fungi</taxon>
        <taxon>Dikarya</taxon>
        <taxon>Ascomycota</taxon>
        <taxon>Pezizomycotina</taxon>
        <taxon>Leotiomycetes</taxon>
        <taxon>Helotiales</taxon>
        <taxon>Helotiales incertae sedis</taxon>
        <taxon>Amylocarpus</taxon>
    </lineage>
</organism>
<dbReference type="GO" id="GO:0016020">
    <property type="term" value="C:membrane"/>
    <property type="evidence" value="ECO:0007669"/>
    <property type="project" value="UniProtKB-SubCell"/>
</dbReference>
<keyword evidence="10" id="KW-1185">Reference proteome</keyword>
<evidence type="ECO:0000256" key="3">
    <source>
        <dbReference type="ARBA" id="ARBA00022448"/>
    </source>
</evidence>
<dbReference type="Gene3D" id="1.20.1250.20">
    <property type="entry name" value="MFS general substrate transporter like domains"/>
    <property type="match status" value="1"/>
</dbReference>
<dbReference type="FunFam" id="1.20.1250.20:FF:000100">
    <property type="entry name" value="MFS sugar transporter, putative"/>
    <property type="match status" value="1"/>
</dbReference>
<dbReference type="PROSITE" id="PS50850">
    <property type="entry name" value="MFS"/>
    <property type="match status" value="1"/>
</dbReference>
<feature type="transmembrane region" description="Helical" evidence="7">
    <location>
        <begin position="214"/>
        <end position="232"/>
    </location>
</feature>
<feature type="transmembrane region" description="Helical" evidence="7">
    <location>
        <begin position="277"/>
        <end position="295"/>
    </location>
</feature>
<dbReference type="InterPro" id="IPR036259">
    <property type="entry name" value="MFS_trans_sf"/>
</dbReference>
<dbReference type="NCBIfam" id="TIGR00879">
    <property type="entry name" value="SP"/>
    <property type="match status" value="1"/>
</dbReference>
<reference evidence="9" key="1">
    <citation type="journal article" date="2021" name="IMA Fungus">
        <title>Genomic characterization of three marine fungi, including Emericellopsis atlantica sp. nov. with signatures of a generalist lifestyle and marine biomass degradation.</title>
        <authorList>
            <person name="Hagestad O.C."/>
            <person name="Hou L."/>
            <person name="Andersen J.H."/>
            <person name="Hansen E.H."/>
            <person name="Altermark B."/>
            <person name="Li C."/>
            <person name="Kuhnert E."/>
            <person name="Cox R.J."/>
            <person name="Crous P.W."/>
            <person name="Spatafora J.W."/>
            <person name="Lail K."/>
            <person name="Amirebrahimi M."/>
            <person name="Lipzen A."/>
            <person name="Pangilinan J."/>
            <person name="Andreopoulos W."/>
            <person name="Hayes R.D."/>
            <person name="Ng V."/>
            <person name="Grigoriev I.V."/>
            <person name="Jackson S.A."/>
            <person name="Sutton T.D.S."/>
            <person name="Dobson A.D.W."/>
            <person name="Rama T."/>
        </authorList>
    </citation>
    <scope>NUCLEOTIDE SEQUENCE</scope>
    <source>
        <strain evidence="9">TRa018bII</strain>
    </source>
</reference>
<protein>
    <submittedName>
        <fullName evidence="9">Polyol transporter 5</fullName>
    </submittedName>
</protein>
<evidence type="ECO:0000313" key="10">
    <source>
        <dbReference type="Proteomes" id="UP000824998"/>
    </source>
</evidence>
<comment type="subcellular location">
    <subcellularLocation>
        <location evidence="1">Membrane</location>
        <topology evidence="1">Multi-pass membrane protein</topology>
    </subcellularLocation>
</comment>
<dbReference type="InterPro" id="IPR005829">
    <property type="entry name" value="Sugar_transporter_CS"/>
</dbReference>
<dbReference type="PROSITE" id="PS00217">
    <property type="entry name" value="SUGAR_TRANSPORT_2"/>
    <property type="match status" value="1"/>
</dbReference>
<feature type="transmembrane region" description="Helical" evidence="7">
    <location>
        <begin position="466"/>
        <end position="487"/>
    </location>
</feature>
<dbReference type="EMBL" id="MU251685">
    <property type="protein sequence ID" value="KAG9230290.1"/>
    <property type="molecule type" value="Genomic_DNA"/>
</dbReference>
<evidence type="ECO:0000256" key="5">
    <source>
        <dbReference type="ARBA" id="ARBA00022989"/>
    </source>
</evidence>
<comment type="similarity">
    <text evidence="2">Belongs to the major facilitator superfamily. Sugar transporter (TC 2.A.1.1) family.</text>
</comment>
<feature type="transmembrane region" description="Helical" evidence="7">
    <location>
        <begin position="564"/>
        <end position="584"/>
    </location>
</feature>
<dbReference type="InterPro" id="IPR020846">
    <property type="entry name" value="MFS_dom"/>
</dbReference>
<evidence type="ECO:0000256" key="6">
    <source>
        <dbReference type="ARBA" id="ARBA00023136"/>
    </source>
</evidence>
<dbReference type="InterPro" id="IPR005828">
    <property type="entry name" value="MFS_sugar_transport-like"/>
</dbReference>
<feature type="transmembrane region" description="Helical" evidence="7">
    <location>
        <begin position="244"/>
        <end position="265"/>
    </location>
</feature>
<evidence type="ECO:0000256" key="4">
    <source>
        <dbReference type="ARBA" id="ARBA00022692"/>
    </source>
</evidence>
<keyword evidence="3" id="KW-0813">Transport</keyword>
<evidence type="ECO:0000256" key="7">
    <source>
        <dbReference type="SAM" id="Phobius"/>
    </source>
</evidence>
<feature type="domain" description="Major facilitator superfamily (MFS) profile" evidence="8">
    <location>
        <begin position="128"/>
        <end position="587"/>
    </location>
</feature>